<evidence type="ECO:0000313" key="3">
    <source>
        <dbReference type="Proteomes" id="UP000228934"/>
    </source>
</evidence>
<dbReference type="OrthoDB" id="10069759at2759"/>
<dbReference type="EMBL" id="KV924358">
    <property type="protein sequence ID" value="PIO37713.1"/>
    <property type="molecule type" value="Genomic_DNA"/>
</dbReference>
<keyword evidence="3" id="KW-1185">Reference proteome</keyword>
<dbReference type="Pfam" id="PF00932">
    <property type="entry name" value="LTD"/>
    <property type="match status" value="1"/>
</dbReference>
<dbReference type="InterPro" id="IPR001322">
    <property type="entry name" value="Lamin_tail_dom"/>
</dbReference>
<dbReference type="PANTHER" id="PTHR37397">
    <property type="entry name" value="SI:CH211-183D21.1"/>
    <property type="match status" value="1"/>
</dbReference>
<evidence type="ECO:0000259" key="1">
    <source>
        <dbReference type="PROSITE" id="PS51841"/>
    </source>
</evidence>
<proteinExistence type="predicted"/>
<name>A0A2G9SDZ0_AQUCT</name>
<accession>A0A2G9SDZ0</accession>
<gene>
    <name evidence="2" type="ORF">AB205_0036620</name>
</gene>
<dbReference type="AlphaFoldDB" id="A0A2G9SDZ0"/>
<organism evidence="2 3">
    <name type="scientific">Aquarana catesbeiana</name>
    <name type="common">American bullfrog</name>
    <name type="synonym">Rana catesbeiana</name>
    <dbReference type="NCBI Taxonomy" id="8400"/>
    <lineage>
        <taxon>Eukaryota</taxon>
        <taxon>Metazoa</taxon>
        <taxon>Chordata</taxon>
        <taxon>Craniata</taxon>
        <taxon>Vertebrata</taxon>
        <taxon>Euteleostomi</taxon>
        <taxon>Amphibia</taxon>
        <taxon>Batrachia</taxon>
        <taxon>Anura</taxon>
        <taxon>Neobatrachia</taxon>
        <taxon>Ranoidea</taxon>
        <taxon>Ranidae</taxon>
        <taxon>Aquarana</taxon>
    </lineage>
</organism>
<sequence length="287" mass="31379">MTTTASPPFKPGLLLINEVNPNTPGSAEDMEYVELYHTSNSSVSLAGYWLVFYNGKNNLAYSILNLKGYNTDKNGYFLIGSTKMTPKPHIPLRANTIQNGADAIALYYRLGKAGYTVNMPVTADGLRDVIVYVSQARDDASGLLKVLTPGQEAVHEDERFILEDESLSRCQGLKPLDHSAYQITKITPLTKNDCEAPNIIPFGTSRPRTSSQPATPTSPMTLLISEVGVMRGSEPYSFIELKGPAGGRIRDYTLVMYNREGKIFEKIGVQGVIRDSGLYVISTNGTG</sequence>
<protein>
    <recommendedName>
        <fullName evidence="1">LTD domain-containing protein</fullName>
    </recommendedName>
</protein>
<dbReference type="PANTHER" id="PTHR37397:SF1">
    <property type="entry name" value="LTD DOMAIN-CONTAINING PROTEIN"/>
    <property type="match status" value="1"/>
</dbReference>
<evidence type="ECO:0000313" key="2">
    <source>
        <dbReference type="EMBL" id="PIO37713.1"/>
    </source>
</evidence>
<dbReference type="Proteomes" id="UP000228934">
    <property type="component" value="Unassembled WGS sequence"/>
</dbReference>
<feature type="non-terminal residue" evidence="2">
    <location>
        <position position="287"/>
    </location>
</feature>
<reference evidence="3" key="1">
    <citation type="journal article" date="2017" name="Nat. Commun.">
        <title>The North American bullfrog draft genome provides insight into hormonal regulation of long noncoding RNA.</title>
        <authorList>
            <person name="Hammond S.A."/>
            <person name="Warren R.L."/>
            <person name="Vandervalk B.P."/>
            <person name="Kucuk E."/>
            <person name="Khan H."/>
            <person name="Gibb E.A."/>
            <person name="Pandoh P."/>
            <person name="Kirk H."/>
            <person name="Zhao Y."/>
            <person name="Jones M."/>
            <person name="Mungall A.J."/>
            <person name="Coope R."/>
            <person name="Pleasance S."/>
            <person name="Moore R.A."/>
            <person name="Holt R.A."/>
            <person name="Round J.M."/>
            <person name="Ohora S."/>
            <person name="Walle B.V."/>
            <person name="Veldhoen N."/>
            <person name="Helbing C.C."/>
            <person name="Birol I."/>
        </authorList>
    </citation>
    <scope>NUCLEOTIDE SEQUENCE [LARGE SCALE GENOMIC DNA]</scope>
</reference>
<feature type="domain" description="LTD" evidence="1">
    <location>
        <begin position="1"/>
        <end position="137"/>
    </location>
</feature>
<dbReference type="PROSITE" id="PS51841">
    <property type="entry name" value="LTD"/>
    <property type="match status" value="1"/>
</dbReference>